<dbReference type="InterPro" id="IPR035897">
    <property type="entry name" value="Toll_tir_struct_dom_sf"/>
</dbReference>
<organism evidence="1">
    <name type="scientific">Salix viminalis</name>
    <name type="common">Common osier</name>
    <name type="synonym">Basket willow</name>
    <dbReference type="NCBI Taxonomy" id="40686"/>
    <lineage>
        <taxon>Eukaryota</taxon>
        <taxon>Viridiplantae</taxon>
        <taxon>Streptophyta</taxon>
        <taxon>Embryophyta</taxon>
        <taxon>Tracheophyta</taxon>
        <taxon>Spermatophyta</taxon>
        <taxon>Magnoliopsida</taxon>
        <taxon>eudicotyledons</taxon>
        <taxon>Gunneridae</taxon>
        <taxon>Pentapetalae</taxon>
        <taxon>rosids</taxon>
        <taxon>fabids</taxon>
        <taxon>Malpighiales</taxon>
        <taxon>Salicaceae</taxon>
        <taxon>Saliceae</taxon>
        <taxon>Salix</taxon>
    </lineage>
</organism>
<sequence length="67" mass="7577">MRTSSAAAHLRNHLHNALFHKKVKTSIDKGLEREENAPALLKMNEESRISVVEVGKFSAEFIMVRVC</sequence>
<reference evidence="1" key="1">
    <citation type="submission" date="2019-03" db="EMBL/GenBank/DDBJ databases">
        <authorList>
            <person name="Mank J."/>
            <person name="Almeida P."/>
        </authorList>
    </citation>
    <scope>NUCLEOTIDE SEQUENCE</scope>
    <source>
        <strain evidence="1">78183</strain>
    </source>
</reference>
<evidence type="ECO:0000313" key="1">
    <source>
        <dbReference type="EMBL" id="VFU51108.1"/>
    </source>
</evidence>
<protein>
    <submittedName>
        <fullName evidence="1">Uncharacterized protein</fullName>
    </submittedName>
</protein>
<proteinExistence type="predicted"/>
<gene>
    <name evidence="1" type="ORF">SVIM_LOCUS343685</name>
</gene>
<dbReference type="EMBL" id="CAADRP010001752">
    <property type="protein sequence ID" value="VFU51108.1"/>
    <property type="molecule type" value="Genomic_DNA"/>
</dbReference>
<accession>A0A6N2MNA1</accession>
<dbReference type="Gene3D" id="3.40.50.10140">
    <property type="entry name" value="Toll/interleukin-1 receptor homology (TIR) domain"/>
    <property type="match status" value="1"/>
</dbReference>
<name>A0A6N2MNA1_SALVM</name>
<dbReference type="AlphaFoldDB" id="A0A6N2MNA1"/>